<dbReference type="GO" id="GO:0008237">
    <property type="term" value="F:metallopeptidase activity"/>
    <property type="evidence" value="ECO:0007669"/>
    <property type="project" value="UniProtKB-KW"/>
</dbReference>
<accession>A0A5C5WTV2</accession>
<dbReference type="GO" id="GO:0045148">
    <property type="term" value="F:tripeptide aminopeptidase activity"/>
    <property type="evidence" value="ECO:0007669"/>
    <property type="project" value="UniProtKB-UniRule"/>
</dbReference>
<feature type="binding site" evidence="9">
    <location>
        <position position="151"/>
    </location>
    <ligand>
        <name>Zn(2+)</name>
        <dbReference type="ChEBI" id="CHEBI:29105"/>
        <label>1</label>
    </ligand>
</feature>
<evidence type="ECO:0000256" key="9">
    <source>
        <dbReference type="PIRSR" id="PIRSR037215-2"/>
    </source>
</evidence>
<keyword evidence="6" id="KW-0482">Metalloprotease</keyword>
<dbReference type="Gene3D" id="3.30.70.360">
    <property type="match status" value="1"/>
</dbReference>
<keyword evidence="5 9" id="KW-0862">Zinc</keyword>
<dbReference type="EMBL" id="SJPI01000001">
    <property type="protein sequence ID" value="TWT53453.1"/>
    <property type="molecule type" value="Genomic_DNA"/>
</dbReference>
<dbReference type="PANTHER" id="PTHR42994:SF1">
    <property type="entry name" value="PEPTIDASE T"/>
    <property type="match status" value="1"/>
</dbReference>
<dbReference type="InterPro" id="IPR002933">
    <property type="entry name" value="Peptidase_M20"/>
</dbReference>
<comment type="similarity">
    <text evidence="1">Belongs to the peptidase M20B family.</text>
</comment>
<dbReference type="NCBIfam" id="NF003976">
    <property type="entry name" value="PRK05469.1"/>
    <property type="match status" value="1"/>
</dbReference>
<gene>
    <name evidence="12" type="primary">pepT</name>
    <name evidence="12" type="ORF">Pla22_10820</name>
</gene>
<dbReference type="GO" id="GO:0006518">
    <property type="term" value="P:peptide metabolic process"/>
    <property type="evidence" value="ECO:0007669"/>
    <property type="project" value="InterPro"/>
</dbReference>
<comment type="cofactor">
    <cofactor evidence="9">
        <name>Zn(2+)</name>
        <dbReference type="ChEBI" id="CHEBI:29105"/>
    </cofactor>
    <text evidence="9">Binds 2 Zn(2+) ions per subunit.</text>
</comment>
<dbReference type="Pfam" id="PF01546">
    <property type="entry name" value="Peptidase_M20"/>
    <property type="match status" value="1"/>
</dbReference>
<evidence type="ECO:0000256" key="8">
    <source>
        <dbReference type="PIRSR" id="PIRSR037215-1"/>
    </source>
</evidence>
<feature type="region of interest" description="Disordered" evidence="10">
    <location>
        <begin position="365"/>
        <end position="386"/>
    </location>
</feature>
<dbReference type="OrthoDB" id="9804934at2"/>
<dbReference type="GO" id="GO:0006508">
    <property type="term" value="P:proteolysis"/>
    <property type="evidence" value="ECO:0007669"/>
    <property type="project" value="UniProtKB-UniRule"/>
</dbReference>
<evidence type="ECO:0000256" key="4">
    <source>
        <dbReference type="ARBA" id="ARBA00022801"/>
    </source>
</evidence>
<dbReference type="Gene3D" id="3.40.630.10">
    <property type="entry name" value="Zn peptidases"/>
    <property type="match status" value="1"/>
</dbReference>
<feature type="active site" description="Proton acceptor" evidence="8">
    <location>
        <position position="185"/>
    </location>
</feature>
<feature type="binding site" evidence="9">
    <location>
        <position position="151"/>
    </location>
    <ligand>
        <name>Zn(2+)</name>
        <dbReference type="ChEBI" id="CHEBI:29105"/>
        <label>2</label>
    </ligand>
</feature>
<dbReference type="SUPFAM" id="SSF53187">
    <property type="entry name" value="Zn-dependent exopeptidases"/>
    <property type="match status" value="1"/>
</dbReference>
<dbReference type="PROSITE" id="PS00758">
    <property type="entry name" value="ARGE_DAPE_CPG2_1"/>
    <property type="match status" value="1"/>
</dbReference>
<feature type="binding site" evidence="9">
    <location>
        <position position="186"/>
    </location>
    <ligand>
        <name>Zn(2+)</name>
        <dbReference type="ChEBI" id="CHEBI:29105"/>
        <label>2</label>
    </ligand>
</feature>
<dbReference type="InterPro" id="IPR010161">
    <property type="entry name" value="Peptidase_M20B"/>
</dbReference>
<dbReference type="RefSeq" id="WP_146513673.1">
    <property type="nucleotide sequence ID" value="NZ_SJPI01000001.1"/>
</dbReference>
<protein>
    <recommendedName>
        <fullName evidence="7">Peptidase T</fullName>
        <ecNumber evidence="7">3.4.11.4</ecNumber>
    </recommendedName>
</protein>
<organism evidence="12 13">
    <name type="scientific">Rubripirellula amarantea</name>
    <dbReference type="NCBI Taxonomy" id="2527999"/>
    <lineage>
        <taxon>Bacteria</taxon>
        <taxon>Pseudomonadati</taxon>
        <taxon>Planctomycetota</taxon>
        <taxon>Planctomycetia</taxon>
        <taxon>Pirellulales</taxon>
        <taxon>Pirellulaceae</taxon>
        <taxon>Rubripirellula</taxon>
    </lineage>
</organism>
<name>A0A5C5WTV2_9BACT</name>
<evidence type="ECO:0000256" key="1">
    <source>
        <dbReference type="ARBA" id="ARBA00009692"/>
    </source>
</evidence>
<dbReference type="NCBIfam" id="TIGR01882">
    <property type="entry name" value="peptidase-T"/>
    <property type="match status" value="1"/>
</dbReference>
<dbReference type="InterPro" id="IPR011650">
    <property type="entry name" value="Peptidase_M20_dimer"/>
</dbReference>
<keyword evidence="12" id="KW-0031">Aminopeptidase</keyword>
<keyword evidence="2" id="KW-0645">Protease</keyword>
<evidence type="ECO:0000256" key="10">
    <source>
        <dbReference type="SAM" id="MobiDB-lite"/>
    </source>
</evidence>
<evidence type="ECO:0000256" key="7">
    <source>
        <dbReference type="NCBIfam" id="TIGR01882"/>
    </source>
</evidence>
<feature type="binding site" evidence="9">
    <location>
        <position position="90"/>
    </location>
    <ligand>
        <name>Zn(2+)</name>
        <dbReference type="ChEBI" id="CHEBI:29105"/>
        <label>1</label>
    </ligand>
</feature>
<dbReference type="Pfam" id="PF07687">
    <property type="entry name" value="M20_dimer"/>
    <property type="match status" value="1"/>
</dbReference>
<comment type="caution">
    <text evidence="12">The sequence shown here is derived from an EMBL/GenBank/DDBJ whole genome shotgun (WGS) entry which is preliminary data.</text>
</comment>
<evidence type="ECO:0000256" key="3">
    <source>
        <dbReference type="ARBA" id="ARBA00022723"/>
    </source>
</evidence>
<dbReference type="EC" id="3.4.11.4" evidence="7"/>
<dbReference type="GO" id="GO:0008270">
    <property type="term" value="F:zinc ion binding"/>
    <property type="evidence" value="ECO:0007669"/>
    <property type="project" value="InterPro"/>
</dbReference>
<dbReference type="PIRSF" id="PIRSF037215">
    <property type="entry name" value="Peptidase_M20B"/>
    <property type="match status" value="1"/>
</dbReference>
<feature type="binding site" evidence="9">
    <location>
        <position position="208"/>
    </location>
    <ligand>
        <name>Zn(2+)</name>
        <dbReference type="ChEBI" id="CHEBI:29105"/>
        <label>1</label>
    </ligand>
</feature>
<dbReference type="NCBIfam" id="NF009920">
    <property type="entry name" value="PRK13381.1"/>
    <property type="match status" value="1"/>
</dbReference>
<evidence type="ECO:0000313" key="13">
    <source>
        <dbReference type="Proteomes" id="UP000316598"/>
    </source>
</evidence>
<dbReference type="SUPFAM" id="SSF55031">
    <property type="entry name" value="Bacterial exopeptidase dimerisation domain"/>
    <property type="match status" value="1"/>
</dbReference>
<keyword evidence="4 12" id="KW-0378">Hydrolase</keyword>
<proteinExistence type="inferred from homology"/>
<reference evidence="12 13" key="1">
    <citation type="submission" date="2019-02" db="EMBL/GenBank/DDBJ databases">
        <title>Deep-cultivation of Planctomycetes and their phenomic and genomic characterization uncovers novel biology.</title>
        <authorList>
            <person name="Wiegand S."/>
            <person name="Jogler M."/>
            <person name="Boedeker C."/>
            <person name="Pinto D."/>
            <person name="Vollmers J."/>
            <person name="Rivas-Marin E."/>
            <person name="Kohn T."/>
            <person name="Peeters S.H."/>
            <person name="Heuer A."/>
            <person name="Rast P."/>
            <person name="Oberbeckmann S."/>
            <person name="Bunk B."/>
            <person name="Jeske O."/>
            <person name="Meyerdierks A."/>
            <person name="Storesund J.E."/>
            <person name="Kallscheuer N."/>
            <person name="Luecker S."/>
            <person name="Lage O.M."/>
            <person name="Pohl T."/>
            <person name="Merkel B.J."/>
            <person name="Hornburger P."/>
            <person name="Mueller R.-W."/>
            <person name="Bruemmer F."/>
            <person name="Labrenz M."/>
            <person name="Spormann A.M."/>
            <person name="Op Den Camp H."/>
            <person name="Overmann J."/>
            <person name="Amann R."/>
            <person name="Jetten M.S.M."/>
            <person name="Mascher T."/>
            <person name="Medema M.H."/>
            <person name="Devos D.P."/>
            <person name="Kaster A.-K."/>
            <person name="Ovreas L."/>
            <person name="Rohde M."/>
            <person name="Galperin M.Y."/>
            <person name="Jogler C."/>
        </authorList>
    </citation>
    <scope>NUCLEOTIDE SEQUENCE [LARGE SCALE GENOMIC DNA]</scope>
    <source>
        <strain evidence="12 13">Pla22</strain>
    </source>
</reference>
<keyword evidence="3 9" id="KW-0479">Metal-binding</keyword>
<evidence type="ECO:0000259" key="11">
    <source>
        <dbReference type="Pfam" id="PF07687"/>
    </source>
</evidence>
<evidence type="ECO:0000256" key="5">
    <source>
        <dbReference type="ARBA" id="ARBA00022833"/>
    </source>
</evidence>
<dbReference type="Proteomes" id="UP000316598">
    <property type="component" value="Unassembled WGS sequence"/>
</dbReference>
<dbReference type="InterPro" id="IPR001261">
    <property type="entry name" value="ArgE/DapE_CS"/>
</dbReference>
<dbReference type="AlphaFoldDB" id="A0A5C5WTV2"/>
<dbReference type="GO" id="GO:0005829">
    <property type="term" value="C:cytosol"/>
    <property type="evidence" value="ECO:0007669"/>
    <property type="project" value="TreeGrafter"/>
</dbReference>
<feature type="active site" evidence="8">
    <location>
        <position position="92"/>
    </location>
</feature>
<keyword evidence="13" id="KW-1185">Reference proteome</keyword>
<evidence type="ECO:0000313" key="12">
    <source>
        <dbReference type="EMBL" id="TWT53453.1"/>
    </source>
</evidence>
<evidence type="ECO:0000256" key="2">
    <source>
        <dbReference type="ARBA" id="ARBA00022670"/>
    </source>
</evidence>
<feature type="domain" description="Peptidase M20 dimerisation" evidence="11">
    <location>
        <begin position="218"/>
        <end position="314"/>
    </location>
</feature>
<dbReference type="PANTHER" id="PTHR42994">
    <property type="entry name" value="PEPTIDASE T"/>
    <property type="match status" value="1"/>
</dbReference>
<evidence type="ECO:0000256" key="6">
    <source>
        <dbReference type="ARBA" id="ARBA00023049"/>
    </source>
</evidence>
<sequence>MSASSPASIRIDRQRLLDRFLRYVKIGTSADPTSDTYPSSTSQWELGRMLCDELSAMSVDDAHQDENALVWGTVPSTIGEGAPTVALVAHMDTSPESPGDNVQPQVIENYDGGDITLLSGELIAVASSPDLSKVVGKTLITTDGTTLLGGDDKAGVAIIMELAQTLIENPHLQHGPVRLLFTCDEEIGRGTDKIDLAKVDATVAYTVDGGGAGEIDVETFSADGATVRFVGHNIHPAIAKDRMVSALRGACDFVSQLPRDRQTPETTDQRDGFIHPTTIHGGVGEATVHLILRSFEAADLETYADQLRSLANDITSKIPGLKAEVTIHRQYRNMRDGIANLPESVSMVEKAFANLGRPCTREIIRGGTDGSQLTEKGLPTPNLSSGQHNIHAVTEFACLDEMVEATEHLVEMLRLWSEMKS</sequence>
<feature type="binding site" evidence="9">
    <location>
        <position position="391"/>
    </location>
    <ligand>
        <name>Zn(2+)</name>
        <dbReference type="ChEBI" id="CHEBI:29105"/>
        <label>2</label>
    </ligand>
</feature>
<dbReference type="InterPro" id="IPR036264">
    <property type="entry name" value="Bact_exopeptidase_dim_dom"/>
</dbReference>